<dbReference type="Gene3D" id="3.10.180.10">
    <property type="entry name" value="2,3-Dihydroxybiphenyl 1,2-Dioxygenase, domain 1"/>
    <property type="match status" value="1"/>
</dbReference>
<organism evidence="2 3">
    <name type="scientific">Nocardiopsis composta</name>
    <dbReference type="NCBI Taxonomy" id="157465"/>
    <lineage>
        <taxon>Bacteria</taxon>
        <taxon>Bacillati</taxon>
        <taxon>Actinomycetota</taxon>
        <taxon>Actinomycetes</taxon>
        <taxon>Streptosporangiales</taxon>
        <taxon>Nocardiopsidaceae</taxon>
        <taxon>Nocardiopsis</taxon>
    </lineage>
</organism>
<dbReference type="Pfam" id="PF00903">
    <property type="entry name" value="Glyoxalase"/>
    <property type="match status" value="1"/>
</dbReference>
<dbReference type="EMBL" id="JACHDB010000001">
    <property type="protein sequence ID" value="MBB5430111.1"/>
    <property type="molecule type" value="Genomic_DNA"/>
</dbReference>
<evidence type="ECO:0000313" key="3">
    <source>
        <dbReference type="Proteomes" id="UP000572635"/>
    </source>
</evidence>
<reference evidence="2 3" key="1">
    <citation type="submission" date="2020-08" db="EMBL/GenBank/DDBJ databases">
        <title>Sequencing the genomes of 1000 actinobacteria strains.</title>
        <authorList>
            <person name="Klenk H.-P."/>
        </authorList>
    </citation>
    <scope>NUCLEOTIDE SEQUENCE [LARGE SCALE GENOMIC DNA]</scope>
    <source>
        <strain evidence="2 3">DSM 44551</strain>
    </source>
</reference>
<dbReference type="AlphaFoldDB" id="A0A7W8QGV0"/>
<dbReference type="SUPFAM" id="SSF54593">
    <property type="entry name" value="Glyoxalase/Bleomycin resistance protein/Dihydroxybiphenyl dioxygenase"/>
    <property type="match status" value="1"/>
</dbReference>
<dbReference type="GO" id="GO:0016829">
    <property type="term" value="F:lyase activity"/>
    <property type="evidence" value="ECO:0007669"/>
    <property type="project" value="UniProtKB-KW"/>
</dbReference>
<dbReference type="InterPro" id="IPR004360">
    <property type="entry name" value="Glyas_Fos-R_dOase_dom"/>
</dbReference>
<dbReference type="Proteomes" id="UP000572635">
    <property type="component" value="Unassembled WGS sequence"/>
</dbReference>
<name>A0A7W8QGV0_9ACTN</name>
<accession>A0A7W8QGV0</accession>
<evidence type="ECO:0000259" key="1">
    <source>
        <dbReference type="Pfam" id="PF00903"/>
    </source>
</evidence>
<proteinExistence type="predicted"/>
<dbReference type="RefSeq" id="WP_184387737.1">
    <property type="nucleotide sequence ID" value="NZ_BAAAJD010000024.1"/>
</dbReference>
<feature type="domain" description="Glyoxalase/fosfomycin resistance/dioxygenase" evidence="1">
    <location>
        <begin position="88"/>
        <end position="133"/>
    </location>
</feature>
<protein>
    <submittedName>
        <fullName evidence="2">Putative enzyme related to lactoylglutathione lyase</fullName>
    </submittedName>
</protein>
<keyword evidence="3" id="KW-1185">Reference proteome</keyword>
<keyword evidence="2" id="KW-0456">Lyase</keyword>
<sequence>MTESPAPEMWRVRTDSSDLAEPRVLIRAFLEPGRLDPGIAFYERLQGVTADARFSYPEAGLRLAVVGAFLLIEGDREAVAPFLATAGTLLVDDVHPYHDRLVAEGAEITDPPKKVPTGTGFSARHPDGTVVEYVHHRPTADGR</sequence>
<dbReference type="InterPro" id="IPR029068">
    <property type="entry name" value="Glyas_Bleomycin-R_OHBP_Dase"/>
</dbReference>
<gene>
    <name evidence="2" type="ORF">HDA36_000195</name>
</gene>
<evidence type="ECO:0000313" key="2">
    <source>
        <dbReference type="EMBL" id="MBB5430111.1"/>
    </source>
</evidence>
<comment type="caution">
    <text evidence="2">The sequence shown here is derived from an EMBL/GenBank/DDBJ whole genome shotgun (WGS) entry which is preliminary data.</text>
</comment>